<dbReference type="GO" id="GO:0016020">
    <property type="term" value="C:membrane"/>
    <property type="evidence" value="ECO:0007669"/>
    <property type="project" value="UniProtKB-SubCell"/>
</dbReference>
<organism evidence="6 7">
    <name type="scientific">Dictyocaulus viviparus</name>
    <name type="common">Bovine lungworm</name>
    <dbReference type="NCBI Taxonomy" id="29172"/>
    <lineage>
        <taxon>Eukaryota</taxon>
        <taxon>Metazoa</taxon>
        <taxon>Ecdysozoa</taxon>
        <taxon>Nematoda</taxon>
        <taxon>Chromadorea</taxon>
        <taxon>Rhabditida</taxon>
        <taxon>Rhabditina</taxon>
        <taxon>Rhabditomorpha</taxon>
        <taxon>Strongyloidea</taxon>
        <taxon>Metastrongylidae</taxon>
        <taxon>Dictyocaulus</taxon>
    </lineage>
</organism>
<evidence type="ECO:0000313" key="7">
    <source>
        <dbReference type="Proteomes" id="UP000053766"/>
    </source>
</evidence>
<dbReference type="InterPro" id="IPR007237">
    <property type="entry name" value="CD20-like"/>
</dbReference>
<dbReference type="Pfam" id="PF04103">
    <property type="entry name" value="CD20"/>
    <property type="match status" value="1"/>
</dbReference>
<keyword evidence="3 5" id="KW-1133">Transmembrane helix</keyword>
<keyword evidence="2 5" id="KW-0812">Transmembrane</keyword>
<gene>
    <name evidence="6" type="ORF">DICVIV_05707</name>
</gene>
<keyword evidence="7" id="KW-1185">Reference proteome</keyword>
<feature type="transmembrane region" description="Helical" evidence="5">
    <location>
        <begin position="146"/>
        <end position="168"/>
    </location>
</feature>
<dbReference type="OrthoDB" id="5868512at2759"/>
<dbReference type="Proteomes" id="UP000053766">
    <property type="component" value="Unassembled WGS sequence"/>
</dbReference>
<keyword evidence="4 5" id="KW-0472">Membrane</keyword>
<evidence type="ECO:0000256" key="2">
    <source>
        <dbReference type="ARBA" id="ARBA00022692"/>
    </source>
</evidence>
<name>A0A0D8XWQ6_DICVI</name>
<reference evidence="7" key="2">
    <citation type="journal article" date="2016" name="Sci. Rep.">
        <title>Dictyocaulus viviparus genome, variome and transcriptome elucidate lungworm biology and support future intervention.</title>
        <authorList>
            <person name="McNulty S.N."/>
            <person name="Strube C."/>
            <person name="Rosa B.A."/>
            <person name="Martin J.C."/>
            <person name="Tyagi R."/>
            <person name="Choi Y.J."/>
            <person name="Wang Q."/>
            <person name="Hallsworth Pepin K."/>
            <person name="Zhang X."/>
            <person name="Ozersky P."/>
            <person name="Wilson R.K."/>
            <person name="Sternberg P.W."/>
            <person name="Gasser R.B."/>
            <person name="Mitreva M."/>
        </authorList>
    </citation>
    <scope>NUCLEOTIDE SEQUENCE [LARGE SCALE GENOMIC DNA]</scope>
    <source>
        <strain evidence="7">HannoverDv2000</strain>
    </source>
</reference>
<evidence type="ECO:0000256" key="3">
    <source>
        <dbReference type="ARBA" id="ARBA00022989"/>
    </source>
</evidence>
<comment type="subcellular location">
    <subcellularLocation>
        <location evidence="1">Membrane</location>
        <topology evidence="1">Multi-pass membrane protein</topology>
    </subcellularLocation>
</comment>
<dbReference type="AlphaFoldDB" id="A0A0D8XWQ6"/>
<accession>A0A0D8XWQ6</accession>
<proteinExistence type="predicted"/>
<feature type="transmembrane region" description="Helical" evidence="5">
    <location>
        <begin position="120"/>
        <end position="140"/>
    </location>
</feature>
<dbReference type="EMBL" id="KN716276">
    <property type="protein sequence ID" value="KJH48189.1"/>
    <property type="molecule type" value="Genomic_DNA"/>
</dbReference>
<evidence type="ECO:0000256" key="5">
    <source>
        <dbReference type="SAM" id="Phobius"/>
    </source>
</evidence>
<reference evidence="6 7" key="1">
    <citation type="submission" date="2013-11" db="EMBL/GenBank/DDBJ databases">
        <title>Draft genome of the bovine lungworm Dictyocaulus viviparus.</title>
        <authorList>
            <person name="Mitreva M."/>
        </authorList>
    </citation>
    <scope>NUCLEOTIDE SEQUENCE [LARGE SCALE GENOMIC DNA]</scope>
    <source>
        <strain evidence="6 7">HannoverDv2000</strain>
    </source>
</reference>
<evidence type="ECO:0000256" key="4">
    <source>
        <dbReference type="ARBA" id="ARBA00023136"/>
    </source>
</evidence>
<protein>
    <submittedName>
        <fullName evidence="6">Uncharacterized protein</fullName>
    </submittedName>
</protein>
<feature type="transmembrane region" description="Helical" evidence="5">
    <location>
        <begin position="86"/>
        <end position="108"/>
    </location>
</feature>
<evidence type="ECO:0000313" key="6">
    <source>
        <dbReference type="EMBL" id="KJH48189.1"/>
    </source>
</evidence>
<evidence type="ECO:0000256" key="1">
    <source>
        <dbReference type="ARBA" id="ARBA00004141"/>
    </source>
</evidence>
<sequence>MRAARNCNSGPSYRYSFAPPPTAPTLEITINQNAAGPSQSSYTKVESVERDRLLVAAPQPPSSGYEQPAYNPMWFDPILRKENWGIFRLCLFELVLAVVILAGGIWCYRETFSCCPYYSSIWTSFIFIINSLVGSAAAKIGTVNLYVAHLVLSFVSILAGFISGGLSVRNWLIMGTYHQRSTVNREEFCLLDAYNPRRISYIYSKMSEYDFSNCLWRFKVAVAMTTVQFFVTLIEGL</sequence>